<dbReference type="AlphaFoldDB" id="B9ACP1"/>
<keyword evidence="1" id="KW-1133">Transmembrane helix</keyword>
<dbReference type="PATRIC" id="fig|483214.13.peg.108"/>
<evidence type="ECO:0000313" key="2">
    <source>
        <dbReference type="EMBL" id="EEE41231.1"/>
    </source>
</evidence>
<name>B9ACP1_METSM</name>
<feature type="transmembrane region" description="Helical" evidence="1">
    <location>
        <begin position="100"/>
        <end position="118"/>
    </location>
</feature>
<organism evidence="2 3">
    <name type="scientific">Methanobrevibacter smithii DSM 2375</name>
    <dbReference type="NCBI Taxonomy" id="483214"/>
    <lineage>
        <taxon>Archaea</taxon>
        <taxon>Methanobacteriati</taxon>
        <taxon>Methanobacteriota</taxon>
        <taxon>Methanomada group</taxon>
        <taxon>Methanobacteria</taxon>
        <taxon>Methanobacteriales</taxon>
        <taxon>Methanobacteriaceae</taxon>
        <taxon>Methanobrevibacter</taxon>
    </lineage>
</organism>
<keyword evidence="1" id="KW-0812">Transmembrane</keyword>
<feature type="transmembrane region" description="Helical" evidence="1">
    <location>
        <begin position="138"/>
        <end position="164"/>
    </location>
</feature>
<evidence type="ECO:0008006" key="4">
    <source>
        <dbReference type="Google" id="ProtNLM"/>
    </source>
</evidence>
<dbReference type="Proteomes" id="UP000003489">
    <property type="component" value="Unassembled WGS sequence"/>
</dbReference>
<evidence type="ECO:0000256" key="1">
    <source>
        <dbReference type="SAM" id="Phobius"/>
    </source>
</evidence>
<dbReference type="EMBL" id="ABYW01000001">
    <property type="protein sequence ID" value="EEE41231.1"/>
    <property type="molecule type" value="Genomic_DNA"/>
</dbReference>
<proteinExistence type="predicted"/>
<evidence type="ECO:0000313" key="3">
    <source>
        <dbReference type="Proteomes" id="UP000003489"/>
    </source>
</evidence>
<dbReference type="HOGENOM" id="CLU_1574981_0_0_2"/>
<protein>
    <recommendedName>
        <fullName evidence="4">Zinc-ribbon domain-containing protein</fullName>
    </recommendedName>
</protein>
<reference evidence="2 3" key="2">
    <citation type="submission" date="2008-11" db="EMBL/GenBank/DDBJ databases">
        <title>Draft genome sequence of Methanobrevibacter smithii (DSM 2375).</title>
        <authorList>
            <person name="Sudarsanam P."/>
            <person name="Ley R."/>
            <person name="Guruge J."/>
            <person name="Turnbaugh P.J."/>
            <person name="Mahowald M."/>
            <person name="Liep D."/>
            <person name="Gordon J."/>
        </authorList>
    </citation>
    <scope>NUCLEOTIDE SEQUENCE [LARGE SCALE GENOMIC DNA]</scope>
    <source>
        <strain evidence="2 3">DSM 2375</strain>
    </source>
</reference>
<keyword evidence="1" id="KW-0472">Membrane</keyword>
<accession>B9ACP1</accession>
<comment type="caution">
    <text evidence="2">The sequence shown here is derived from an EMBL/GenBank/DDBJ whole genome shotgun (WGS) entry which is preliminary data.</text>
</comment>
<reference evidence="2 3" key="1">
    <citation type="submission" date="2008-10" db="EMBL/GenBank/DDBJ databases">
        <authorList>
            <person name="Fulton L."/>
            <person name="Clifton S."/>
            <person name="Fulton B."/>
            <person name="Xu J."/>
            <person name="Minx P."/>
            <person name="Pepin K.H."/>
            <person name="Johnson M."/>
            <person name="Bhonagiri V."/>
            <person name="Nash W.E."/>
            <person name="Mardis E.R."/>
            <person name="Wilson R.K."/>
        </authorList>
    </citation>
    <scope>NUCLEOTIDE SEQUENCE [LARGE SCALE GENOMIC DNA]</scope>
    <source>
        <strain evidence="2 3">DSM 2375</strain>
    </source>
</reference>
<gene>
    <name evidence="2" type="ORF">METSMIALI_00113</name>
</gene>
<sequence>MNFKMKYCPKCGFENANYAKFCVKCGNSFVDMDINTIKKHNSIMNSMHSKETSEISQKKKVNNTFNESHFKDNGHTKPTFKFKLFHIFDERKNKYRISKLRVILAMEAAFFFAVSVYISLFVDSEFFSSEFAVNPVVAILLLICASIVIAGIFVIPTGIIGWILRRIYLYLTK</sequence>